<evidence type="ECO:0000256" key="6">
    <source>
        <dbReference type="RuleBase" id="RU003509"/>
    </source>
</evidence>
<accession>A0A1X9PUD4</accession>
<dbReference type="HAMAP" id="MF_01370">
    <property type="entry name" value="PSII_Psb28"/>
    <property type="match status" value="1"/>
</dbReference>
<reference evidence="7" key="1">
    <citation type="submission" date="2017-03" db="EMBL/GenBank/DDBJ databases">
        <title>The new red algal subphylum Proteorhodophytina comprises the largest and most divergent plastid genomes known.</title>
        <authorList>
            <person name="Munoz-Gomez S.A."/>
            <person name="Mejia-Franco F.G."/>
            <person name="Durnin K."/>
            <person name="Morgan C."/>
            <person name="Grisdale C.J."/>
            <person name="Archibald J.M."/>
            <person name="Slamovits C.H."/>
        </authorList>
    </citation>
    <scope>NUCLEOTIDE SEQUENCE</scope>
    <source>
        <strain evidence="7">UTEX LB2060</strain>
    </source>
</reference>
<dbReference type="PANTHER" id="PTHR34963">
    <property type="match status" value="1"/>
</dbReference>
<comment type="similarity">
    <text evidence="5 6">Belongs to the Psb28 family.</text>
</comment>
<protein>
    <recommendedName>
        <fullName evidence="5 6">Photosystem II reaction center Psb28 protein</fullName>
    </recommendedName>
    <alternativeName>
        <fullName evidence="5">Photosystem II 13 kDa protein</fullName>
    </alternativeName>
    <alternativeName>
        <fullName evidence="5">Photosystem II reaction center W protein</fullName>
    </alternativeName>
</protein>
<evidence type="ECO:0000313" key="7">
    <source>
        <dbReference type="EMBL" id="ARO91117.1"/>
    </source>
</evidence>
<keyword evidence="5" id="KW-0793">Thylakoid</keyword>
<dbReference type="GO" id="GO:0009523">
    <property type="term" value="C:photosystem II"/>
    <property type="evidence" value="ECO:0007669"/>
    <property type="project" value="UniProtKB-KW"/>
</dbReference>
<organism evidence="7">
    <name type="scientific">Flintiella sanguinaria</name>
    <dbReference type="NCBI Taxonomy" id="101926"/>
    <lineage>
        <taxon>Eukaryota</taxon>
        <taxon>Rhodophyta</taxon>
        <taxon>Bangiophyceae</taxon>
        <taxon>Porphyridiales</taxon>
        <taxon>Porphyridiaceae</taxon>
        <taxon>Flintiella</taxon>
    </lineage>
</organism>
<dbReference type="GO" id="GO:0015979">
    <property type="term" value="P:photosynthesis"/>
    <property type="evidence" value="ECO:0007669"/>
    <property type="project" value="UniProtKB-UniRule"/>
</dbReference>
<geneLocation type="chloroplast" evidence="7"/>
<dbReference type="Pfam" id="PF03912">
    <property type="entry name" value="Psb28"/>
    <property type="match status" value="1"/>
</dbReference>
<keyword evidence="4 5" id="KW-0604">Photosystem II</keyword>
<evidence type="ECO:0000256" key="4">
    <source>
        <dbReference type="ARBA" id="ARBA00023276"/>
    </source>
</evidence>
<keyword evidence="7" id="KW-0150">Chloroplast</keyword>
<dbReference type="Gene3D" id="2.40.30.220">
    <property type="entry name" value="Photosystem II Psb28"/>
    <property type="match status" value="1"/>
</dbReference>
<comment type="subunit">
    <text evidence="5">Part of the photosystem II complex.</text>
</comment>
<keyword evidence="7" id="KW-0934">Plastid</keyword>
<proteinExistence type="inferred from homology"/>
<sequence>MAVIQFIPGINENVIPDVRLTRSRDGNTGTASFRFTNPNIFDASTSKEGDITGMYLKDEEGQLVTRDVSAKFINGKPQAIEAIYIIKSPEDWDRFMRFMERYATANGLTFTKAN</sequence>
<name>A0A1X9PUD4_9RHOD</name>
<evidence type="ECO:0000256" key="5">
    <source>
        <dbReference type="HAMAP-Rule" id="MF_01370"/>
    </source>
</evidence>
<evidence type="ECO:0000256" key="3">
    <source>
        <dbReference type="ARBA" id="ARBA00023136"/>
    </source>
</evidence>
<gene>
    <name evidence="5 7" type="primary">psbW</name>
    <name evidence="5" type="synonym">psb28</name>
</gene>
<dbReference type="NCBIfam" id="TIGR03047">
    <property type="entry name" value="PS_II_psb28"/>
    <property type="match status" value="1"/>
</dbReference>
<evidence type="ECO:0000256" key="1">
    <source>
        <dbReference type="ARBA" id="ARBA00004170"/>
    </source>
</evidence>
<dbReference type="GO" id="GO:0009535">
    <property type="term" value="C:chloroplast thylakoid membrane"/>
    <property type="evidence" value="ECO:0007669"/>
    <property type="project" value="UniProtKB-SubCell"/>
</dbReference>
<keyword evidence="2 5" id="KW-0602">Photosynthesis</keyword>
<dbReference type="EMBL" id="KY709211">
    <property type="protein sequence ID" value="ARO91117.1"/>
    <property type="molecule type" value="Genomic_DNA"/>
</dbReference>
<evidence type="ECO:0000256" key="2">
    <source>
        <dbReference type="ARBA" id="ARBA00022531"/>
    </source>
</evidence>
<dbReference type="PANTHER" id="PTHR34963:SF2">
    <property type="entry name" value="PHOTOSYSTEM II REACTION CENTER PSB28 PROTEIN, CHLOROPLASTIC"/>
    <property type="match status" value="1"/>
</dbReference>
<comment type="subcellular location">
    <subcellularLocation>
        <location evidence="1">Membrane</location>
        <topology evidence="1">Peripheral membrane protein</topology>
    </subcellularLocation>
    <subcellularLocation>
        <location evidence="5">Plastid</location>
        <location evidence="5">Chloroplast thylakoid membrane</location>
        <topology evidence="5">Peripheral membrane protein</topology>
        <orientation evidence="5">Stromal side</orientation>
    </subcellularLocation>
</comment>
<dbReference type="AlphaFoldDB" id="A0A1X9PUD4"/>
<keyword evidence="3 5" id="KW-0472">Membrane</keyword>
<dbReference type="InterPro" id="IPR005610">
    <property type="entry name" value="PSII_Psb28_class-1"/>
</dbReference>
<dbReference type="InterPro" id="IPR038676">
    <property type="entry name" value="Psb28_c1_sf"/>
</dbReference>